<reference evidence="2" key="1">
    <citation type="submission" date="2020-05" db="EMBL/GenBank/DDBJ databases">
        <title>Mycena genomes resolve the evolution of fungal bioluminescence.</title>
        <authorList>
            <person name="Tsai I.J."/>
        </authorList>
    </citation>
    <scope>NUCLEOTIDE SEQUENCE</scope>
    <source>
        <strain evidence="2">CCC161011</strain>
    </source>
</reference>
<dbReference type="OrthoDB" id="3248986at2759"/>
<dbReference type="AlphaFoldDB" id="A0A8H6ZAE1"/>
<evidence type="ECO:0000313" key="2">
    <source>
        <dbReference type="EMBL" id="KAF7372110.1"/>
    </source>
</evidence>
<comment type="caution">
    <text evidence="2">The sequence shown here is derived from an EMBL/GenBank/DDBJ whole genome shotgun (WGS) entry which is preliminary data.</text>
</comment>
<proteinExistence type="predicted"/>
<organism evidence="2 3">
    <name type="scientific">Mycena venus</name>
    <dbReference type="NCBI Taxonomy" id="2733690"/>
    <lineage>
        <taxon>Eukaryota</taxon>
        <taxon>Fungi</taxon>
        <taxon>Dikarya</taxon>
        <taxon>Basidiomycota</taxon>
        <taxon>Agaricomycotina</taxon>
        <taxon>Agaricomycetes</taxon>
        <taxon>Agaricomycetidae</taxon>
        <taxon>Agaricales</taxon>
        <taxon>Marasmiineae</taxon>
        <taxon>Mycenaceae</taxon>
        <taxon>Mycena</taxon>
    </lineage>
</organism>
<keyword evidence="3" id="KW-1185">Reference proteome</keyword>
<feature type="region of interest" description="Disordered" evidence="1">
    <location>
        <begin position="147"/>
        <end position="172"/>
    </location>
</feature>
<evidence type="ECO:0000313" key="3">
    <source>
        <dbReference type="Proteomes" id="UP000620124"/>
    </source>
</evidence>
<feature type="region of interest" description="Disordered" evidence="1">
    <location>
        <begin position="53"/>
        <end position="97"/>
    </location>
</feature>
<gene>
    <name evidence="2" type="ORF">MVEN_00069800</name>
</gene>
<dbReference type="Proteomes" id="UP000620124">
    <property type="component" value="Unassembled WGS sequence"/>
</dbReference>
<protein>
    <submittedName>
        <fullName evidence="2">Transposase family Tnp2 protein</fullName>
    </submittedName>
</protein>
<feature type="compositionally biased region" description="Polar residues" evidence="1">
    <location>
        <begin position="68"/>
        <end position="80"/>
    </location>
</feature>
<evidence type="ECO:0000256" key="1">
    <source>
        <dbReference type="SAM" id="MobiDB-lite"/>
    </source>
</evidence>
<accession>A0A8H6ZAE1</accession>
<sequence>MRTITTFLLLPATATKLEHQTSATPNALQHQPDLVYLQYHLALDAKRGLRNASLSDSVPSRSRFGSGPHSSTYQSQSQLLEDSPTPSSPCPESDHDDYFEFQAHSEDARASFADFQWPASDTEDSSGLRTQSPVFFPDSDDDGFFGALTVNDGAANDSSDDEAASTDGAPNDEFYVDDIALDPLFRTQASIFNAENTVEEEDSIPLAFDDHPAIRHAYIRAFVGSTFKGMTRDAVSNMLEGTYTLLRSPAASGTDFPGLSNFSRTLPTVEKRLGVLTDEIIIYLFLCDACWKPHYLQELSKLKTPHCDQPECSGTLYTVKRLSGGTEKEDPRSDSPLCPSGECTVFLERLCKNILYKNGMINAQGTQKIEKFFRTLIWPTSISHLPPSVGRGAVLVLQVSALLMTFIQLSIQIRACPWRVHGLHHFHSSFTSSAGAFPCIDANLSPIAS</sequence>
<dbReference type="EMBL" id="JACAZI010000001">
    <property type="protein sequence ID" value="KAF7372110.1"/>
    <property type="molecule type" value="Genomic_DNA"/>
</dbReference>
<name>A0A8H6ZAE1_9AGAR</name>